<dbReference type="RefSeq" id="WP_244387386.1">
    <property type="nucleotide sequence ID" value="NZ_AP025564.1"/>
</dbReference>
<keyword evidence="3" id="KW-1185">Reference proteome</keyword>
<feature type="transmembrane region" description="Helical" evidence="1">
    <location>
        <begin position="20"/>
        <end position="39"/>
    </location>
</feature>
<keyword evidence="1" id="KW-0472">Membrane</keyword>
<sequence>MLLGHKISGECADMLGANLYGAIFCWIGYIAPSLVAQAVEKSRDIKPVWKGLSQAQIAFDKEHGTGRFAPTEKIYDDSHLTDAEHLVGKRSAEA</sequence>
<gene>
    <name evidence="2" type="ORF">CE91St30_32420</name>
</gene>
<name>A0ABM7WNB5_9ACTN</name>
<keyword evidence="1" id="KW-1133">Transmembrane helix</keyword>
<evidence type="ECO:0000313" key="3">
    <source>
        <dbReference type="Proteomes" id="UP001320544"/>
    </source>
</evidence>
<evidence type="ECO:0000256" key="1">
    <source>
        <dbReference type="SAM" id="Phobius"/>
    </source>
</evidence>
<evidence type="ECO:0000313" key="2">
    <source>
        <dbReference type="EMBL" id="BDE97909.1"/>
    </source>
</evidence>
<reference evidence="2 3" key="1">
    <citation type="submission" date="2022-01" db="EMBL/GenBank/DDBJ databases">
        <title>Novel bile acid biosynthetic pathways are enriched in the microbiome of centenarians.</title>
        <authorList>
            <person name="Sato Y."/>
            <person name="Atarashi K."/>
            <person name="Plichta R.D."/>
            <person name="Arai Y."/>
            <person name="Sasajima S."/>
            <person name="Kearney M.S."/>
            <person name="Suda W."/>
            <person name="Takeshita K."/>
            <person name="Sasaki T."/>
            <person name="Okamoto S."/>
            <person name="Skelly N.A."/>
            <person name="Okamura Y."/>
            <person name="Vlamakis H."/>
            <person name="Li Y."/>
            <person name="Tanoue T."/>
            <person name="Takei H."/>
            <person name="Nittono H."/>
            <person name="Narushima S."/>
            <person name="Irie J."/>
            <person name="Itoh H."/>
            <person name="Moriya K."/>
            <person name="Sugiura Y."/>
            <person name="Suematsu M."/>
            <person name="Moritoki N."/>
            <person name="Shibata S."/>
            <person name="Littman R.D."/>
            <person name="Fischbach A.M."/>
            <person name="Uwamino Y."/>
            <person name="Inoue T."/>
            <person name="Honda A."/>
            <person name="Hattori M."/>
            <person name="Murai T."/>
            <person name="Xavier J.R."/>
            <person name="Hirose N."/>
            <person name="Honda K."/>
        </authorList>
    </citation>
    <scope>NUCLEOTIDE SEQUENCE [LARGE SCALE GENOMIC DNA]</scope>
    <source>
        <strain evidence="2 3">CE91-St30</strain>
    </source>
</reference>
<accession>A0ABM7WNB5</accession>
<organism evidence="2 3">
    <name type="scientific">Raoultibacter timonensis</name>
    <dbReference type="NCBI Taxonomy" id="1907662"/>
    <lineage>
        <taxon>Bacteria</taxon>
        <taxon>Bacillati</taxon>
        <taxon>Actinomycetota</taxon>
        <taxon>Coriobacteriia</taxon>
        <taxon>Eggerthellales</taxon>
        <taxon>Eggerthellaceae</taxon>
        <taxon>Raoultibacter</taxon>
    </lineage>
</organism>
<protein>
    <submittedName>
        <fullName evidence="2">Uncharacterized protein</fullName>
    </submittedName>
</protein>
<keyword evidence="1" id="KW-0812">Transmembrane</keyword>
<proteinExistence type="predicted"/>
<dbReference type="EMBL" id="AP025564">
    <property type="protein sequence ID" value="BDE97909.1"/>
    <property type="molecule type" value="Genomic_DNA"/>
</dbReference>
<dbReference type="Proteomes" id="UP001320544">
    <property type="component" value="Chromosome"/>
</dbReference>